<reference evidence="1 2" key="1">
    <citation type="submission" date="2017-09" db="EMBL/GenBank/DDBJ databases">
        <title>Large-scale bioinformatics analysis of Bacillus genomes uncovers conserved roles of natural products in bacterial physiology.</title>
        <authorList>
            <consortium name="Agbiome Team Llc"/>
            <person name="Bleich R.M."/>
            <person name="Grubbs K.J."/>
            <person name="Santa Maria K.C."/>
            <person name="Allen S.E."/>
            <person name="Farag S."/>
            <person name="Shank E.A."/>
            <person name="Bowers A."/>
        </authorList>
    </citation>
    <scope>NUCLEOTIDE SEQUENCE [LARGE SCALE GENOMIC DNA]</scope>
    <source>
        <strain evidence="1 2">AFS041711</strain>
    </source>
</reference>
<dbReference type="AlphaFoldDB" id="A0A9X7GVN4"/>
<sequence>MLENNIAKEESFRIKLPTLYKKMLEVFQKYHIHPFDIQGTIIKKDKGYDVIIRFSPLFSNTAKTFITFEKMMYPDEGATRF</sequence>
<dbReference type="RefSeq" id="WP_098782856.1">
    <property type="nucleotide sequence ID" value="NZ_NULI01000081.1"/>
</dbReference>
<proteinExistence type="predicted"/>
<accession>A0A9X7GVN4</accession>
<dbReference type="EMBL" id="NULI01000081">
    <property type="protein sequence ID" value="PGS78522.1"/>
    <property type="molecule type" value="Genomic_DNA"/>
</dbReference>
<evidence type="ECO:0000313" key="2">
    <source>
        <dbReference type="Proteomes" id="UP000224203"/>
    </source>
</evidence>
<dbReference type="Proteomes" id="UP000224203">
    <property type="component" value="Unassembled WGS sequence"/>
</dbReference>
<comment type="caution">
    <text evidence="1">The sequence shown here is derived from an EMBL/GenBank/DDBJ whole genome shotgun (WGS) entry which is preliminary data.</text>
</comment>
<protein>
    <submittedName>
        <fullName evidence="1">Uncharacterized protein</fullName>
    </submittedName>
</protein>
<gene>
    <name evidence="1" type="ORF">COC69_15100</name>
</gene>
<evidence type="ECO:0000313" key="1">
    <source>
        <dbReference type="EMBL" id="PGS78522.1"/>
    </source>
</evidence>
<organism evidence="1 2">
    <name type="scientific">Bacillus cereus</name>
    <dbReference type="NCBI Taxonomy" id="1396"/>
    <lineage>
        <taxon>Bacteria</taxon>
        <taxon>Bacillati</taxon>
        <taxon>Bacillota</taxon>
        <taxon>Bacilli</taxon>
        <taxon>Bacillales</taxon>
        <taxon>Bacillaceae</taxon>
        <taxon>Bacillus</taxon>
        <taxon>Bacillus cereus group</taxon>
    </lineage>
</organism>
<name>A0A9X7GVN4_BACCE</name>